<feature type="domain" description="Methyltransferase regulatory" evidence="1">
    <location>
        <begin position="221"/>
        <end position="301"/>
    </location>
</feature>
<keyword evidence="3" id="KW-0489">Methyltransferase</keyword>
<keyword evidence="3" id="KW-0808">Transferase</keyword>
<dbReference type="Gene3D" id="3.40.50.150">
    <property type="entry name" value="Vaccinia Virus protein VP39"/>
    <property type="match status" value="1"/>
</dbReference>
<gene>
    <name evidence="3" type="ORF">ABS648_23635</name>
</gene>
<accession>A0AAU7Y1Y1</accession>
<dbReference type="Pfam" id="PF10119">
    <property type="entry name" value="MethyTransf_Reg"/>
    <property type="match status" value="1"/>
</dbReference>
<dbReference type="CDD" id="cd02440">
    <property type="entry name" value="AdoMet_MTases"/>
    <property type="match status" value="1"/>
</dbReference>
<reference evidence="3" key="1">
    <citation type="submission" date="2023-08" db="EMBL/GenBank/DDBJ databases">
        <title>Increased levels of nutrients transform a symbiont into a lethal pathobiont.</title>
        <authorList>
            <person name="Lachnit T."/>
            <person name="Ulrich L."/>
            <person name="Willmer F.M."/>
            <person name="Hasenbein T."/>
            <person name="Steiner L.X."/>
            <person name="Wolters M."/>
            <person name="Herbst E.M."/>
            <person name="Deines P."/>
        </authorList>
    </citation>
    <scope>NUCLEOTIDE SEQUENCE</scope>
    <source>
        <strain evidence="3">T3</strain>
    </source>
</reference>
<dbReference type="GO" id="GO:0032259">
    <property type="term" value="P:methylation"/>
    <property type="evidence" value="ECO:0007669"/>
    <property type="project" value="UniProtKB-KW"/>
</dbReference>
<evidence type="ECO:0000259" key="1">
    <source>
        <dbReference type="Pfam" id="PF10119"/>
    </source>
</evidence>
<dbReference type="EC" id="2.1.1.-" evidence="3"/>
<dbReference type="InterPro" id="IPR025714">
    <property type="entry name" value="Methyltranfer_dom"/>
</dbReference>
<dbReference type="EMBL" id="CP158373">
    <property type="protein sequence ID" value="XBY62911.1"/>
    <property type="molecule type" value="Genomic_DNA"/>
</dbReference>
<dbReference type="GO" id="GO:0008168">
    <property type="term" value="F:methyltransferase activity"/>
    <property type="evidence" value="ECO:0007669"/>
    <property type="project" value="UniProtKB-KW"/>
</dbReference>
<evidence type="ECO:0000313" key="3">
    <source>
        <dbReference type="EMBL" id="XBY62911.1"/>
    </source>
</evidence>
<sequence>MMLWNDGYLADFPYPHQVHPELSPTWLAAVLTALGQRAPEPGAGFSYCELGCGQGLNSLLLAAANPAGRFLAVDFNARHIDHGQRLALAAGLDNLVFRQAGFVELADEEGGEAFDFIALHGVFSWVSPASRAAILRFVERRLKPGGVLYLAYMSHPGLSAFVSAQRFIWQAAQRAEGDPVQRLRIALDALQRWQVAGAGYFIEHPDVARRLASGRGQDLAFLAHELLCEHWAPLHSAEVIESLAAVGCTFVGSATPLENIDELAVPGHCLPLLAELDDVAQRESARDMACNQSLRRDLYVRTPRALSADEHRQALLDGCWAGMPDAPDQGALRFDTRIGPVEGEATLFSPLLQALAEGPQRFTELASRPALASQLSGLNRALQMLAWAGHAHPMLTGAVAAERCQGLNRLLAEGALLGEGYGHLAAPSLGAPVAASPLEMACARVLLEHPQLRGSLLRETALALLRRHGWQVEDAAGHWQRFEARTLPAWLQLGVVAGDVPSPENQR</sequence>
<dbReference type="AlphaFoldDB" id="A0AAU7Y1Y1"/>
<organism evidence="3">
    <name type="scientific">Pseudomonas solani</name>
    <dbReference type="NCBI Taxonomy" id="2731552"/>
    <lineage>
        <taxon>Bacteria</taxon>
        <taxon>Pseudomonadati</taxon>
        <taxon>Pseudomonadota</taxon>
        <taxon>Gammaproteobacteria</taxon>
        <taxon>Pseudomonadales</taxon>
        <taxon>Pseudomonadaceae</taxon>
        <taxon>Pseudomonas</taxon>
    </lineage>
</organism>
<name>A0AAU7Y1Y1_9PSED</name>
<dbReference type="SUPFAM" id="SSF53335">
    <property type="entry name" value="S-adenosyl-L-methionine-dependent methyltransferases"/>
    <property type="match status" value="1"/>
</dbReference>
<feature type="domain" description="Methyltransferase" evidence="2">
    <location>
        <begin position="44"/>
        <end position="154"/>
    </location>
</feature>
<protein>
    <submittedName>
        <fullName evidence="3">Class I SAM-dependent methyltransferase</fullName>
        <ecNumber evidence="3">2.1.1.-</ecNumber>
    </submittedName>
</protein>
<proteinExistence type="predicted"/>
<dbReference type="InterPro" id="IPR018773">
    <property type="entry name" value="MeTrfase_reg_dom_prd"/>
</dbReference>
<dbReference type="RefSeq" id="WP_350446849.1">
    <property type="nucleotide sequence ID" value="NZ_CP158373.1"/>
</dbReference>
<dbReference type="InterPro" id="IPR029063">
    <property type="entry name" value="SAM-dependent_MTases_sf"/>
</dbReference>
<dbReference type="Pfam" id="PF13847">
    <property type="entry name" value="Methyltransf_31"/>
    <property type="match status" value="1"/>
</dbReference>
<evidence type="ECO:0000259" key="2">
    <source>
        <dbReference type="Pfam" id="PF13847"/>
    </source>
</evidence>